<feature type="transmembrane region" description="Helical" evidence="1">
    <location>
        <begin position="12"/>
        <end position="31"/>
    </location>
</feature>
<name>A0A0D2JDE8_9BACT</name>
<keyword evidence="1" id="KW-1133">Transmembrane helix</keyword>
<feature type="transmembrane region" description="Helical" evidence="1">
    <location>
        <begin position="289"/>
        <end position="313"/>
    </location>
</feature>
<evidence type="ECO:0000256" key="1">
    <source>
        <dbReference type="SAM" id="Phobius"/>
    </source>
</evidence>
<organism evidence="2 3">
    <name type="scientific">candidate division TM6 bacterium JCVI TM6SC1</name>
    <dbReference type="NCBI Taxonomy" id="1306947"/>
    <lineage>
        <taxon>Bacteria</taxon>
        <taxon>Candidatus Babelota</taxon>
        <taxon>Vermiphilus</taxon>
    </lineage>
</organism>
<gene>
    <name evidence="2" type="ORF">J120_04670</name>
</gene>
<feature type="transmembrane region" description="Helical" evidence="1">
    <location>
        <begin position="162"/>
        <end position="184"/>
    </location>
</feature>
<evidence type="ECO:0000313" key="3">
    <source>
        <dbReference type="Proteomes" id="UP000032214"/>
    </source>
</evidence>
<reference evidence="2 3" key="1">
    <citation type="journal article" date="2013" name="Proc. Natl. Acad. Sci. U.S.A.">
        <title>Candidate phylum TM6 genome recovered from a hospital sink biofilm provides genomic insights into this uncultivated phylum.</title>
        <authorList>
            <person name="McLean J.S."/>
            <person name="Lombardo M.J."/>
            <person name="Badger J.H."/>
            <person name="Edlund A."/>
            <person name="Novotny M."/>
            <person name="Yee-Greenbaum J."/>
            <person name="Vyahhi N."/>
            <person name="Hall A.P."/>
            <person name="Yang Y."/>
            <person name="Dupont C.L."/>
            <person name="Ziegler M.G."/>
            <person name="Chitsaz H."/>
            <person name="Allen A.E."/>
            <person name="Yooseph S."/>
            <person name="Tesler G."/>
            <person name="Pevzner P.A."/>
            <person name="Friedman R.M."/>
            <person name="Nealson K.H."/>
            <person name="Venter J.C."/>
            <person name="Lasken R.S."/>
        </authorList>
    </citation>
    <scope>NUCLEOTIDE SEQUENCE [LARGE SCALE GENOMIC DNA]</scope>
    <source>
        <strain evidence="2 3">TM6SC1</strain>
    </source>
</reference>
<dbReference type="PANTHER" id="PTHR40400:SF1">
    <property type="entry name" value="SLR1512 PROTEIN"/>
    <property type="match status" value="1"/>
</dbReference>
<feature type="transmembrane region" description="Helical" evidence="1">
    <location>
        <begin position="228"/>
        <end position="252"/>
    </location>
</feature>
<feature type="transmembrane region" description="Helical" evidence="1">
    <location>
        <begin position="128"/>
        <end position="150"/>
    </location>
</feature>
<accession>A0A0D2JDE8</accession>
<keyword evidence="3" id="KW-1185">Reference proteome</keyword>
<feature type="transmembrane region" description="Helical" evidence="1">
    <location>
        <begin position="258"/>
        <end position="277"/>
    </location>
</feature>
<sequence>MIIDFILQSFTTPAILFFISGFLIGICGIVLEVPQSISQFLSLYLIAAIGFKGGHDFSSISEWHSLLMLFAMSIIISLAIPFIAYRILRLVTTLDKPTAAALSAHYGSVSIITFLTAESFLQSQCITYAGYLGAVLALMEGPAIFSGIYLAKRNRDISKPIFGDIFRASGCLVLLLSTFFIGLVSSKADCLKMEGFFGTPFYGFLCFFLLDVGLLVGRQINVIKKFTFGLIMFGIYMPLIGAFLGLLVAAWLGLDVGSATLFMVLCASASYVAVPAAMKIAIPEAKVAVYLPMALAITFPFNVIIGISLYYSIALQILG</sequence>
<comment type="caution">
    <text evidence="2">The sequence shown here is derived from an EMBL/GenBank/DDBJ whole genome shotgun (WGS) entry which is preliminary data.</text>
</comment>
<feature type="transmembrane region" description="Helical" evidence="1">
    <location>
        <begin position="196"/>
        <end position="216"/>
    </location>
</feature>
<evidence type="ECO:0008006" key="4">
    <source>
        <dbReference type="Google" id="ProtNLM"/>
    </source>
</evidence>
<protein>
    <recommendedName>
        <fullName evidence="4">Permease</fullName>
    </recommendedName>
</protein>
<dbReference type="AlphaFoldDB" id="A0A0D2JDE8"/>
<proteinExistence type="predicted"/>
<dbReference type="PANTHER" id="PTHR40400">
    <property type="entry name" value="SLR1512 PROTEIN"/>
    <property type="match status" value="1"/>
</dbReference>
<dbReference type="InterPro" id="IPR010293">
    <property type="entry name" value="Sbt_1"/>
</dbReference>
<dbReference type="eggNOG" id="COG3329">
    <property type="taxonomic scope" value="Bacteria"/>
</dbReference>
<dbReference type="Proteomes" id="UP000032214">
    <property type="component" value="Unassembled WGS sequence"/>
</dbReference>
<dbReference type="EMBL" id="ARQD01000004">
    <property type="protein sequence ID" value="KIX84996.1"/>
    <property type="molecule type" value="Genomic_DNA"/>
</dbReference>
<keyword evidence="1" id="KW-0812">Transmembrane</keyword>
<evidence type="ECO:0000313" key="2">
    <source>
        <dbReference type="EMBL" id="KIX84996.1"/>
    </source>
</evidence>
<keyword evidence="1" id="KW-0472">Membrane</keyword>
<dbReference type="Pfam" id="PF05982">
    <property type="entry name" value="Sbt_1"/>
    <property type="match status" value="1"/>
</dbReference>
<feature type="transmembrane region" description="Helical" evidence="1">
    <location>
        <begin position="66"/>
        <end position="88"/>
    </location>
</feature>